<keyword evidence="1" id="KW-0812">Transmembrane</keyword>
<dbReference type="Gene3D" id="3.30.70.270">
    <property type="match status" value="1"/>
</dbReference>
<feature type="domain" description="PAS" evidence="2">
    <location>
        <begin position="275"/>
        <end position="353"/>
    </location>
</feature>
<dbReference type="Pfam" id="PF13426">
    <property type="entry name" value="PAS_9"/>
    <property type="match status" value="1"/>
</dbReference>
<dbReference type="Proteomes" id="UP000292136">
    <property type="component" value="Unassembled WGS sequence"/>
</dbReference>
<dbReference type="InterPro" id="IPR013656">
    <property type="entry name" value="PAS_4"/>
</dbReference>
<dbReference type="SMART" id="SM00091">
    <property type="entry name" value="PAS"/>
    <property type="match status" value="2"/>
</dbReference>
<feature type="domain" description="EAL" evidence="4">
    <location>
        <begin position="700"/>
        <end position="953"/>
    </location>
</feature>
<dbReference type="SMART" id="SM00052">
    <property type="entry name" value="EAL"/>
    <property type="match status" value="1"/>
</dbReference>
<dbReference type="Pfam" id="PF00990">
    <property type="entry name" value="GGDEF"/>
    <property type="match status" value="1"/>
</dbReference>
<comment type="caution">
    <text evidence="7">The sequence shown here is derived from an EMBL/GenBank/DDBJ whole genome shotgun (WGS) entry which is preliminary data.</text>
</comment>
<protein>
    <submittedName>
        <fullName evidence="7">PAS domain S-box-containing protein/diguanylate cyclase (GGDEF)-like protein</fullName>
    </submittedName>
</protein>
<dbReference type="SMART" id="SM00304">
    <property type="entry name" value="HAMP"/>
    <property type="match status" value="1"/>
</dbReference>
<dbReference type="Gene3D" id="3.20.20.450">
    <property type="entry name" value="EAL domain"/>
    <property type="match status" value="1"/>
</dbReference>
<dbReference type="SUPFAM" id="SSF55785">
    <property type="entry name" value="PYP-like sensor domain (PAS domain)"/>
    <property type="match status" value="2"/>
</dbReference>
<dbReference type="InterPro" id="IPR001633">
    <property type="entry name" value="EAL_dom"/>
</dbReference>
<dbReference type="SUPFAM" id="SSF141868">
    <property type="entry name" value="EAL domain-like"/>
    <property type="match status" value="1"/>
</dbReference>
<evidence type="ECO:0000259" key="4">
    <source>
        <dbReference type="PROSITE" id="PS50883"/>
    </source>
</evidence>
<evidence type="ECO:0000259" key="5">
    <source>
        <dbReference type="PROSITE" id="PS50885"/>
    </source>
</evidence>
<feature type="domain" description="HAMP" evidence="5">
    <location>
        <begin position="211"/>
        <end position="263"/>
    </location>
</feature>
<dbReference type="PROSITE" id="PS50113">
    <property type="entry name" value="PAC"/>
    <property type="match status" value="2"/>
</dbReference>
<proteinExistence type="predicted"/>
<dbReference type="SMART" id="SM00086">
    <property type="entry name" value="PAC"/>
    <property type="match status" value="2"/>
</dbReference>
<feature type="domain" description="PAS" evidence="2">
    <location>
        <begin position="397"/>
        <end position="443"/>
    </location>
</feature>
<feature type="domain" description="GGDEF" evidence="6">
    <location>
        <begin position="558"/>
        <end position="691"/>
    </location>
</feature>
<dbReference type="EMBL" id="SHKM01000002">
    <property type="protein sequence ID" value="RZT76502.1"/>
    <property type="molecule type" value="Genomic_DNA"/>
</dbReference>
<dbReference type="InterPro" id="IPR000160">
    <property type="entry name" value="GGDEF_dom"/>
</dbReference>
<evidence type="ECO:0000313" key="7">
    <source>
        <dbReference type="EMBL" id="RZT76502.1"/>
    </source>
</evidence>
<dbReference type="CDD" id="cd01949">
    <property type="entry name" value="GGDEF"/>
    <property type="match status" value="1"/>
</dbReference>
<dbReference type="InterPro" id="IPR043128">
    <property type="entry name" value="Rev_trsase/Diguanyl_cyclase"/>
</dbReference>
<dbReference type="PROSITE" id="PS50883">
    <property type="entry name" value="EAL"/>
    <property type="match status" value="1"/>
</dbReference>
<dbReference type="CDD" id="cd00130">
    <property type="entry name" value="PAS"/>
    <property type="match status" value="2"/>
</dbReference>
<evidence type="ECO:0000256" key="1">
    <source>
        <dbReference type="SAM" id="Phobius"/>
    </source>
</evidence>
<dbReference type="InterPro" id="IPR000014">
    <property type="entry name" value="PAS"/>
</dbReference>
<dbReference type="NCBIfam" id="TIGR00254">
    <property type="entry name" value="GGDEF"/>
    <property type="match status" value="1"/>
</dbReference>
<evidence type="ECO:0000259" key="2">
    <source>
        <dbReference type="PROSITE" id="PS50112"/>
    </source>
</evidence>
<dbReference type="InterPro" id="IPR003660">
    <property type="entry name" value="HAMP_dom"/>
</dbReference>
<dbReference type="PROSITE" id="PS50887">
    <property type="entry name" value="GGDEF"/>
    <property type="match status" value="1"/>
</dbReference>
<evidence type="ECO:0000313" key="8">
    <source>
        <dbReference type="Proteomes" id="UP000292136"/>
    </source>
</evidence>
<feature type="domain" description="PAC" evidence="3">
    <location>
        <begin position="470"/>
        <end position="522"/>
    </location>
</feature>
<keyword evidence="1" id="KW-1133">Transmembrane helix</keyword>
<evidence type="ECO:0000259" key="3">
    <source>
        <dbReference type="PROSITE" id="PS50113"/>
    </source>
</evidence>
<keyword evidence="8" id="KW-1185">Reference proteome</keyword>
<dbReference type="InterPro" id="IPR035965">
    <property type="entry name" value="PAS-like_dom_sf"/>
</dbReference>
<dbReference type="CDD" id="cd06225">
    <property type="entry name" value="HAMP"/>
    <property type="match status" value="1"/>
</dbReference>
<dbReference type="Gene3D" id="6.10.340.10">
    <property type="match status" value="1"/>
</dbReference>
<dbReference type="Pfam" id="PF00672">
    <property type="entry name" value="HAMP"/>
    <property type="match status" value="1"/>
</dbReference>
<reference evidence="7 8" key="1">
    <citation type="submission" date="2019-02" db="EMBL/GenBank/DDBJ databases">
        <title>Genomic Encyclopedia of Type Strains, Phase IV (KMG-IV): sequencing the most valuable type-strain genomes for metagenomic binning, comparative biology and taxonomic classification.</title>
        <authorList>
            <person name="Goeker M."/>
        </authorList>
    </citation>
    <scope>NUCLEOTIDE SEQUENCE [LARGE SCALE GENOMIC DNA]</scope>
    <source>
        <strain evidence="7 8">DSM 21223</strain>
    </source>
</reference>
<dbReference type="RefSeq" id="WP_014235859.1">
    <property type="nucleotide sequence ID" value="NZ_SHKM01000002.1"/>
</dbReference>
<dbReference type="InterPro" id="IPR001610">
    <property type="entry name" value="PAC"/>
</dbReference>
<accession>A0ABY0IMR1</accession>
<dbReference type="SMART" id="SM00267">
    <property type="entry name" value="GGDEF"/>
    <property type="match status" value="1"/>
</dbReference>
<dbReference type="Pfam" id="PF00563">
    <property type="entry name" value="EAL"/>
    <property type="match status" value="1"/>
</dbReference>
<dbReference type="CDD" id="cd01948">
    <property type="entry name" value="EAL"/>
    <property type="match status" value="1"/>
</dbReference>
<dbReference type="PANTHER" id="PTHR44757:SF2">
    <property type="entry name" value="BIOFILM ARCHITECTURE MAINTENANCE PROTEIN MBAA"/>
    <property type="match status" value="1"/>
</dbReference>
<dbReference type="PROSITE" id="PS50112">
    <property type="entry name" value="PAS"/>
    <property type="match status" value="2"/>
</dbReference>
<dbReference type="PROSITE" id="PS50885">
    <property type="entry name" value="HAMP"/>
    <property type="match status" value="1"/>
</dbReference>
<evidence type="ECO:0000259" key="6">
    <source>
        <dbReference type="PROSITE" id="PS50887"/>
    </source>
</evidence>
<name>A0ABY0IMR1_9RHOO</name>
<dbReference type="InterPro" id="IPR035919">
    <property type="entry name" value="EAL_sf"/>
</dbReference>
<dbReference type="Pfam" id="PF08448">
    <property type="entry name" value="PAS_4"/>
    <property type="match status" value="1"/>
</dbReference>
<dbReference type="SUPFAM" id="SSF55073">
    <property type="entry name" value="Nucleotide cyclase"/>
    <property type="match status" value="1"/>
</dbReference>
<dbReference type="SUPFAM" id="SSF158472">
    <property type="entry name" value="HAMP domain-like"/>
    <property type="match status" value="1"/>
</dbReference>
<dbReference type="PANTHER" id="PTHR44757">
    <property type="entry name" value="DIGUANYLATE CYCLASE DGCP"/>
    <property type="match status" value="1"/>
</dbReference>
<dbReference type="InterPro" id="IPR029787">
    <property type="entry name" value="Nucleotide_cyclase"/>
</dbReference>
<sequence length="953" mass="105624">MKSVPPIHQLPAPFRLKRLLPVVLLLSAILASLYVAQHWYQHASQRIEQESRETVGVLMRQLQDILSERLVLDNLSQAKARLSATALHPRINTLILADEQHQVIFANRYLWQGQDAARVSGYRPREADEAMGRDQHRIELNEAGTVLSGYFPLVLDLTHGSLRGLKRGTLYVEFDMTAPLAAARSEAVEESLKTGALAVLGALLLSLLLDLWVTRRLQRISAAARRLGEGHLNERIGMAGDDEIATLARQFDETAASLARKQDALQQADAQLQEHVQFMHTLIEAIPSPLFYKDAQGRYVGCNEAFLTYLGKERHELLGKSVYDLAPKELADIYAAADRQLFDNPGKQVYESQACYADGSKHDVIYNKATFMDAEGRVAGLVGVMVDITERKRQEEELRLAAKVFDTSNEAFLVTDADNNIRSVNRAFCETTGYSAEEVLGRNPRLLSSGHHDKTFYRQMWEALNSQGYWQGEIYDRRKSGEIYPKWTRINVVKDDQGRVVNHVAVFSDISDRKALEERLQFLAQHDHLTGLPNRNLLRLRLEQAVESAMERGAGGINPVALLLLDLDHFKTINDSLGHHAGDQLLRTVVKRLKNILRESSTLCRQGGDEFLIVLPQAQDLARVSRAAETVLAALATPFEVDGHPLSITGSIGISLAPDDGSDFDTLLKKADTALVHAKQSGRNAYRFFTEAMNVSTLERLTLQQRLHQALERQELVLYYQPQLDLASGRVVGVEALLRWRTPEGLVPPGKFIPLAEETGLIVPMGAWVIQEACRQARTWLDAGLPPMTMAVNLSALQFHRDNLLITVGDALSAASLPAASLELELTESILIQDAEATLATLKAMNAMGVLLSIDDFGTGYSSLAYLKRFTVDKLKIDQSFVRDITSDGDSAAIVRAVVQMASSLKLKTIAEGVETESQAAALRATGCDEVQGYLYARPMPAAECEAYLRGKA</sequence>
<gene>
    <name evidence="7" type="ORF">EV678_2379</name>
</gene>
<feature type="transmembrane region" description="Helical" evidence="1">
    <location>
        <begin position="19"/>
        <end position="36"/>
    </location>
</feature>
<dbReference type="Gene3D" id="3.30.450.20">
    <property type="entry name" value="PAS domain"/>
    <property type="match status" value="2"/>
</dbReference>
<dbReference type="InterPro" id="IPR000700">
    <property type="entry name" value="PAS-assoc_C"/>
</dbReference>
<keyword evidence="1" id="KW-0472">Membrane</keyword>
<organism evidence="7 8">
    <name type="scientific">Azospira oryzae</name>
    <dbReference type="NCBI Taxonomy" id="146939"/>
    <lineage>
        <taxon>Bacteria</taxon>
        <taxon>Pseudomonadati</taxon>
        <taxon>Pseudomonadota</taxon>
        <taxon>Betaproteobacteria</taxon>
        <taxon>Rhodocyclales</taxon>
        <taxon>Rhodocyclaceae</taxon>
        <taxon>Azospira</taxon>
    </lineage>
</organism>
<dbReference type="InterPro" id="IPR052155">
    <property type="entry name" value="Biofilm_reg_signaling"/>
</dbReference>
<dbReference type="NCBIfam" id="TIGR00229">
    <property type="entry name" value="sensory_box"/>
    <property type="match status" value="2"/>
</dbReference>
<feature type="domain" description="PAC" evidence="3">
    <location>
        <begin position="348"/>
        <end position="400"/>
    </location>
</feature>